<dbReference type="AlphaFoldDB" id="A0A7Y2PYC4"/>
<reference evidence="2 3" key="1">
    <citation type="submission" date="2020-05" db="EMBL/GenBank/DDBJ databases">
        <title>MicrobeNet Type strains.</title>
        <authorList>
            <person name="Nicholson A.C."/>
        </authorList>
    </citation>
    <scope>NUCLEOTIDE SEQUENCE [LARGE SCALE GENOMIC DNA]</scope>
    <source>
        <strain evidence="2 3">JCM 14282</strain>
    </source>
</reference>
<dbReference type="PANTHER" id="PTHR42870">
    <property type="entry name" value="ACETYL-COA C-ACETYLTRANSFERASE"/>
    <property type="match status" value="1"/>
</dbReference>
<accession>A0A7Y2PYC4</accession>
<evidence type="ECO:0000313" key="2">
    <source>
        <dbReference type="EMBL" id="NNH03176.1"/>
    </source>
</evidence>
<dbReference type="InterPro" id="IPR055140">
    <property type="entry name" value="Thiolase_C_2"/>
</dbReference>
<dbReference type="Pfam" id="PF22691">
    <property type="entry name" value="Thiolase_C_1"/>
    <property type="match status" value="1"/>
</dbReference>
<evidence type="ECO:0000313" key="3">
    <source>
        <dbReference type="Proteomes" id="UP000543598"/>
    </source>
</evidence>
<dbReference type="InterPro" id="IPR002155">
    <property type="entry name" value="Thiolase"/>
</dbReference>
<feature type="domain" description="Thiolase C-terminal" evidence="1">
    <location>
        <begin position="255"/>
        <end position="359"/>
    </location>
</feature>
<dbReference type="InterPro" id="IPR016039">
    <property type="entry name" value="Thiolase-like"/>
</dbReference>
<name>A0A7Y2PYC4_9MICO</name>
<proteinExistence type="predicted"/>
<dbReference type="PANTHER" id="PTHR42870:SF1">
    <property type="entry name" value="NON-SPECIFIC LIPID-TRANSFER PROTEIN-LIKE 2"/>
    <property type="match status" value="1"/>
</dbReference>
<comment type="caution">
    <text evidence="2">The sequence shown here is derived from an EMBL/GenBank/DDBJ whole genome shotgun (WGS) entry which is preliminary data.</text>
</comment>
<dbReference type="EMBL" id="JABEMB010000004">
    <property type="protein sequence ID" value="NNH03176.1"/>
    <property type="molecule type" value="Genomic_DNA"/>
</dbReference>
<dbReference type="SUPFAM" id="SSF53901">
    <property type="entry name" value="Thiolase-like"/>
    <property type="match status" value="2"/>
</dbReference>
<protein>
    <submittedName>
        <fullName evidence="2">Thiolase family protein</fullName>
    </submittedName>
</protein>
<keyword evidence="3" id="KW-1185">Reference proteome</keyword>
<dbReference type="Proteomes" id="UP000543598">
    <property type="component" value="Unassembled WGS sequence"/>
</dbReference>
<dbReference type="Gene3D" id="3.40.47.10">
    <property type="match status" value="1"/>
</dbReference>
<evidence type="ECO:0000259" key="1">
    <source>
        <dbReference type="Pfam" id="PF22691"/>
    </source>
</evidence>
<dbReference type="GO" id="GO:0016747">
    <property type="term" value="F:acyltransferase activity, transferring groups other than amino-acyl groups"/>
    <property type="evidence" value="ECO:0007669"/>
    <property type="project" value="InterPro"/>
</dbReference>
<dbReference type="CDD" id="cd00829">
    <property type="entry name" value="SCP-x_thiolase"/>
    <property type="match status" value="1"/>
</dbReference>
<gene>
    <name evidence="2" type="ORF">HLA99_04825</name>
</gene>
<organism evidence="2 3">
    <name type="scientific">Microbacterium ulmi</name>
    <dbReference type="NCBI Taxonomy" id="179095"/>
    <lineage>
        <taxon>Bacteria</taxon>
        <taxon>Bacillati</taxon>
        <taxon>Actinomycetota</taxon>
        <taxon>Actinomycetes</taxon>
        <taxon>Micrococcales</taxon>
        <taxon>Microbacteriaceae</taxon>
        <taxon>Microbacterium</taxon>
    </lineage>
</organism>
<dbReference type="PIRSF" id="PIRSF000429">
    <property type="entry name" value="Ac-CoA_Ac_transf"/>
    <property type="match status" value="1"/>
</dbReference>
<sequence length="380" mass="40861">MGRFEDQVAIIGVGTTSFRALAQEKGVIRSAYDLAADAFASAVADAGIEKDEIDGLFSARVPSYLRMADVLGMRRPALINGFDGAGRMSAVSLQLAASAISSGLAETVALVYGNNGRSAGARYGGETPSPTGLYDAVYGMTSPGASLALMYRRYAEKNKAPDGALAPFAMNNRRNASLNPDAVFQTPFDEEEYLASPFIAEPLRLFDYCLINDGGVALILTSVERAKRLGKPVITISASASRGDLTNFYASDDDFYASCRAVADRVYGQAGIRASDVSCVQIYDNFTPTILFSLEGFGFAERGEGWRWAAEHPFESDDALVVNTSGGHTSESYMQGWALQAEAVRQLRGDSAGRQLPPREVVQYICASPIVTSHIFRRLE</sequence>
<dbReference type="RefSeq" id="WP_167037978.1">
    <property type="nucleotide sequence ID" value="NZ_BAAANA010000001.1"/>
</dbReference>